<dbReference type="AlphaFoldDB" id="A0A2T8HG32"/>
<dbReference type="SUPFAM" id="SSF52440">
    <property type="entry name" value="PreATP-grasp domain"/>
    <property type="match status" value="1"/>
</dbReference>
<evidence type="ECO:0000256" key="7">
    <source>
        <dbReference type="ARBA" id="ARBA00022741"/>
    </source>
</evidence>
<comment type="pathway">
    <text evidence="13">Cell wall biogenesis; peptidoglycan biosynthesis.</text>
</comment>
<keyword evidence="11 13" id="KW-0961">Cell wall biogenesis/degradation</keyword>
<dbReference type="Gene3D" id="3.30.470.20">
    <property type="entry name" value="ATP-grasp fold, B domain"/>
    <property type="match status" value="1"/>
</dbReference>
<dbReference type="PIRSF" id="PIRSF039102">
    <property type="entry name" value="Ddl/VanB"/>
    <property type="match status" value="1"/>
</dbReference>
<feature type="active site" evidence="14">
    <location>
        <position position="15"/>
    </location>
</feature>
<evidence type="ECO:0000256" key="2">
    <source>
        <dbReference type="ARBA" id="ARBA00004496"/>
    </source>
</evidence>
<evidence type="ECO:0000256" key="4">
    <source>
        <dbReference type="ARBA" id="ARBA00012216"/>
    </source>
</evidence>
<keyword evidence="9 13" id="KW-0133">Cell shape</keyword>
<comment type="catalytic activity">
    <reaction evidence="12 13">
        <text>2 D-alanine + ATP = D-alanyl-D-alanine + ADP + phosphate + H(+)</text>
        <dbReference type="Rhea" id="RHEA:11224"/>
        <dbReference type="ChEBI" id="CHEBI:15378"/>
        <dbReference type="ChEBI" id="CHEBI:30616"/>
        <dbReference type="ChEBI" id="CHEBI:43474"/>
        <dbReference type="ChEBI" id="CHEBI:57416"/>
        <dbReference type="ChEBI" id="CHEBI:57822"/>
        <dbReference type="ChEBI" id="CHEBI:456216"/>
        <dbReference type="EC" id="6.3.2.4"/>
    </reaction>
</comment>
<keyword evidence="7 16" id="KW-0547">Nucleotide-binding</keyword>
<comment type="subcellular location">
    <subcellularLocation>
        <location evidence="2 13">Cytoplasm</location>
    </subcellularLocation>
</comment>
<dbReference type="Gene3D" id="3.40.50.20">
    <property type="match status" value="1"/>
</dbReference>
<evidence type="ECO:0000313" key="19">
    <source>
        <dbReference type="Proteomes" id="UP000245627"/>
    </source>
</evidence>
<keyword evidence="10 13" id="KW-0573">Peptidoglycan synthesis</keyword>
<comment type="similarity">
    <text evidence="3 13">Belongs to the D-alanine--D-alanine ligase family.</text>
</comment>
<dbReference type="PROSITE" id="PS00843">
    <property type="entry name" value="DALA_DALA_LIGASE_1"/>
    <property type="match status" value="1"/>
</dbReference>
<comment type="cofactor">
    <cofactor evidence="15">
        <name>Mg(2+)</name>
        <dbReference type="ChEBI" id="CHEBI:18420"/>
    </cofactor>
    <cofactor evidence="15">
        <name>Mn(2+)</name>
        <dbReference type="ChEBI" id="CHEBI:29035"/>
    </cofactor>
    <text evidence="15">Binds 2 magnesium or manganese ions per subunit.</text>
</comment>
<dbReference type="Pfam" id="PF01820">
    <property type="entry name" value="Dala_Dala_lig_N"/>
    <property type="match status" value="1"/>
</dbReference>
<dbReference type="GO" id="GO:0008360">
    <property type="term" value="P:regulation of cell shape"/>
    <property type="evidence" value="ECO:0007669"/>
    <property type="project" value="UniProtKB-KW"/>
</dbReference>
<dbReference type="UniPathway" id="UPA00219"/>
<feature type="binding site" evidence="15">
    <location>
        <position position="296"/>
    </location>
    <ligand>
        <name>Mg(2+)</name>
        <dbReference type="ChEBI" id="CHEBI:18420"/>
        <label>2</label>
    </ligand>
</feature>
<dbReference type="InterPro" id="IPR011761">
    <property type="entry name" value="ATP-grasp"/>
</dbReference>
<dbReference type="RefSeq" id="WP_116776805.1">
    <property type="nucleotide sequence ID" value="NZ_QDKG01000006.1"/>
</dbReference>
<dbReference type="EMBL" id="QDKG01000006">
    <property type="protein sequence ID" value="PVH24408.1"/>
    <property type="molecule type" value="Genomic_DNA"/>
</dbReference>
<evidence type="ECO:0000313" key="18">
    <source>
        <dbReference type="EMBL" id="PVH24408.1"/>
    </source>
</evidence>
<dbReference type="GO" id="GO:0008716">
    <property type="term" value="F:D-alanine-D-alanine ligase activity"/>
    <property type="evidence" value="ECO:0007669"/>
    <property type="project" value="UniProtKB-UniRule"/>
</dbReference>
<feature type="active site" evidence="14">
    <location>
        <position position="307"/>
    </location>
</feature>
<dbReference type="SUPFAM" id="SSF56059">
    <property type="entry name" value="Glutathione synthetase ATP-binding domain-like"/>
    <property type="match status" value="1"/>
</dbReference>
<proteinExistence type="inferred from homology"/>
<keyword evidence="15" id="KW-0464">Manganese</keyword>
<dbReference type="InterPro" id="IPR011127">
    <property type="entry name" value="Dala_Dala_lig_N"/>
</dbReference>
<dbReference type="InterPro" id="IPR000291">
    <property type="entry name" value="D-Ala_lig_Van_CS"/>
</dbReference>
<evidence type="ECO:0000256" key="1">
    <source>
        <dbReference type="ARBA" id="ARBA00001936"/>
    </source>
</evidence>
<evidence type="ECO:0000256" key="12">
    <source>
        <dbReference type="ARBA" id="ARBA00047614"/>
    </source>
</evidence>
<keyword evidence="6 13" id="KW-0436">Ligase</keyword>
<dbReference type="GO" id="GO:0071555">
    <property type="term" value="P:cell wall organization"/>
    <property type="evidence" value="ECO:0007669"/>
    <property type="project" value="UniProtKB-KW"/>
</dbReference>
<dbReference type="HAMAP" id="MF_00047">
    <property type="entry name" value="Dala_Dala_lig"/>
    <property type="match status" value="1"/>
</dbReference>
<evidence type="ECO:0000256" key="5">
    <source>
        <dbReference type="ARBA" id="ARBA00022490"/>
    </source>
</evidence>
<dbReference type="InterPro" id="IPR013815">
    <property type="entry name" value="ATP_grasp_subdomain_1"/>
</dbReference>
<dbReference type="NCBIfam" id="NF002527">
    <property type="entry name" value="PRK01966.1-3"/>
    <property type="match status" value="1"/>
</dbReference>
<evidence type="ECO:0000256" key="14">
    <source>
        <dbReference type="PIRSR" id="PIRSR039102-1"/>
    </source>
</evidence>
<feature type="active site" evidence="14">
    <location>
        <position position="167"/>
    </location>
</feature>
<dbReference type="NCBIfam" id="TIGR01205">
    <property type="entry name" value="D_ala_D_alaTIGR"/>
    <property type="match status" value="1"/>
</dbReference>
<dbReference type="InterPro" id="IPR005905">
    <property type="entry name" value="D_ala_D_ala"/>
</dbReference>
<comment type="caution">
    <text evidence="18">The sequence shown here is derived from an EMBL/GenBank/DDBJ whole genome shotgun (WGS) entry which is preliminary data.</text>
</comment>
<dbReference type="OrthoDB" id="9813261at2"/>
<keyword evidence="15" id="KW-0479">Metal-binding</keyword>
<keyword evidence="5 13" id="KW-0963">Cytoplasm</keyword>
<sequence>MRTKIALITGGYTEEAAVSFKSSAFVHAKLDAERYEVYPISIMRDQWFYVNDAGVKFDINRHNFSLVIDGHQITFDLAFIVLHGSPGEDGRLQGYFDMIGLPYTSCDALTSALTMNKGYTKAVLAGIVDMHLADSVLLFSGDRHTAAQQVKERLSLPFFVKPNAGGSSIGMTKVKTLDELDSAIAKAYDAAHTGQQVLVEEFIEGREFSRGIFRNTDGDLVVLPATEVITTREFFDYEAKYIPGLTDEITPADITEEQNVLSARIIKDVYRKLNCRGMVRVDFFLQKETGRFYFIEINTTPGQTAQSFIPQQVRAFGMTETAFYTQIIDSALQAAKTNSGE</sequence>
<evidence type="ECO:0000256" key="11">
    <source>
        <dbReference type="ARBA" id="ARBA00023316"/>
    </source>
</evidence>
<organism evidence="18 19">
    <name type="scientific">Sphingobacterium corticibacter</name>
    <dbReference type="NCBI Taxonomy" id="2171749"/>
    <lineage>
        <taxon>Bacteria</taxon>
        <taxon>Pseudomonadati</taxon>
        <taxon>Bacteroidota</taxon>
        <taxon>Sphingobacteriia</taxon>
        <taxon>Sphingobacteriales</taxon>
        <taxon>Sphingobacteriaceae</taxon>
        <taxon>Sphingobacterium</taxon>
    </lineage>
</organism>
<dbReference type="Pfam" id="PF07478">
    <property type="entry name" value="Dala_Dala_lig_C"/>
    <property type="match status" value="1"/>
</dbReference>
<dbReference type="Gene3D" id="3.30.1490.20">
    <property type="entry name" value="ATP-grasp fold, A domain"/>
    <property type="match status" value="1"/>
</dbReference>
<feature type="domain" description="ATP-grasp" evidence="17">
    <location>
        <begin position="122"/>
        <end position="329"/>
    </location>
</feature>
<gene>
    <name evidence="13" type="primary">ddl</name>
    <name evidence="18" type="ORF">DC487_15115</name>
</gene>
<evidence type="ECO:0000256" key="8">
    <source>
        <dbReference type="ARBA" id="ARBA00022840"/>
    </source>
</evidence>
<evidence type="ECO:0000256" key="16">
    <source>
        <dbReference type="PROSITE-ProRule" id="PRU00409"/>
    </source>
</evidence>
<dbReference type="EC" id="6.3.2.4" evidence="4 13"/>
<reference evidence="18 19" key="1">
    <citation type="submission" date="2018-04" db="EMBL/GenBank/DDBJ databases">
        <title>Sphingobacterium cortibacter sp. nov.</title>
        <authorList>
            <person name="Li Y."/>
        </authorList>
    </citation>
    <scope>NUCLEOTIDE SEQUENCE [LARGE SCALE GENOMIC DNA]</scope>
    <source>
        <strain evidence="18 19">2c-3</strain>
    </source>
</reference>
<dbReference type="PANTHER" id="PTHR23132:SF23">
    <property type="entry name" value="D-ALANINE--D-ALANINE LIGASE B"/>
    <property type="match status" value="1"/>
</dbReference>
<dbReference type="GO" id="GO:0046872">
    <property type="term" value="F:metal ion binding"/>
    <property type="evidence" value="ECO:0007669"/>
    <property type="project" value="UniProtKB-KW"/>
</dbReference>
<comment type="cofactor">
    <cofactor evidence="1">
        <name>Mn(2+)</name>
        <dbReference type="ChEBI" id="CHEBI:29035"/>
    </cofactor>
</comment>
<dbReference type="NCBIfam" id="NF002378">
    <property type="entry name" value="PRK01372.1"/>
    <property type="match status" value="1"/>
</dbReference>
<dbReference type="Proteomes" id="UP000245627">
    <property type="component" value="Unassembled WGS sequence"/>
</dbReference>
<feature type="binding site" evidence="15">
    <location>
        <position position="282"/>
    </location>
    <ligand>
        <name>Mg(2+)</name>
        <dbReference type="ChEBI" id="CHEBI:18420"/>
        <label>1</label>
    </ligand>
</feature>
<dbReference type="InterPro" id="IPR016185">
    <property type="entry name" value="PreATP-grasp_dom_sf"/>
</dbReference>
<name>A0A2T8HG32_9SPHI</name>
<evidence type="ECO:0000256" key="9">
    <source>
        <dbReference type="ARBA" id="ARBA00022960"/>
    </source>
</evidence>
<dbReference type="GO" id="GO:0005524">
    <property type="term" value="F:ATP binding"/>
    <property type="evidence" value="ECO:0007669"/>
    <property type="project" value="UniProtKB-UniRule"/>
</dbReference>
<evidence type="ECO:0000259" key="17">
    <source>
        <dbReference type="PROSITE" id="PS50975"/>
    </source>
</evidence>
<dbReference type="InterPro" id="IPR011095">
    <property type="entry name" value="Dala_Dala_lig_C"/>
</dbReference>
<accession>A0A2T8HG32</accession>
<evidence type="ECO:0000256" key="15">
    <source>
        <dbReference type="PIRSR" id="PIRSR039102-3"/>
    </source>
</evidence>
<comment type="function">
    <text evidence="13">Cell wall formation.</text>
</comment>
<keyword evidence="15" id="KW-0460">Magnesium</keyword>
<evidence type="ECO:0000256" key="10">
    <source>
        <dbReference type="ARBA" id="ARBA00022984"/>
    </source>
</evidence>
<dbReference type="PROSITE" id="PS50975">
    <property type="entry name" value="ATP_GRASP"/>
    <property type="match status" value="1"/>
</dbReference>
<evidence type="ECO:0000256" key="13">
    <source>
        <dbReference type="HAMAP-Rule" id="MF_00047"/>
    </source>
</evidence>
<feature type="binding site" evidence="15">
    <location>
        <position position="298"/>
    </location>
    <ligand>
        <name>Mg(2+)</name>
        <dbReference type="ChEBI" id="CHEBI:18420"/>
        <label>2</label>
    </ligand>
</feature>
<protein>
    <recommendedName>
        <fullName evidence="4 13">D-alanine--D-alanine ligase</fullName>
        <ecNumber evidence="4 13">6.3.2.4</ecNumber>
    </recommendedName>
    <alternativeName>
        <fullName evidence="13">D-Ala-D-Ala ligase</fullName>
    </alternativeName>
    <alternativeName>
        <fullName evidence="13">D-alanylalanine synthetase</fullName>
    </alternativeName>
</protein>
<dbReference type="GO" id="GO:0009252">
    <property type="term" value="P:peptidoglycan biosynthetic process"/>
    <property type="evidence" value="ECO:0007669"/>
    <property type="project" value="UniProtKB-UniRule"/>
</dbReference>
<evidence type="ECO:0000256" key="6">
    <source>
        <dbReference type="ARBA" id="ARBA00022598"/>
    </source>
</evidence>
<keyword evidence="19" id="KW-1185">Reference proteome</keyword>
<dbReference type="PROSITE" id="PS00844">
    <property type="entry name" value="DALA_DALA_LIGASE_2"/>
    <property type="match status" value="1"/>
</dbReference>
<feature type="binding site" evidence="15">
    <location>
        <position position="296"/>
    </location>
    <ligand>
        <name>Mg(2+)</name>
        <dbReference type="ChEBI" id="CHEBI:18420"/>
        <label>1</label>
    </ligand>
</feature>
<dbReference type="PANTHER" id="PTHR23132">
    <property type="entry name" value="D-ALANINE--D-ALANINE LIGASE"/>
    <property type="match status" value="1"/>
</dbReference>
<dbReference type="GO" id="GO:0005737">
    <property type="term" value="C:cytoplasm"/>
    <property type="evidence" value="ECO:0007669"/>
    <property type="project" value="UniProtKB-SubCell"/>
</dbReference>
<keyword evidence="8 16" id="KW-0067">ATP-binding</keyword>
<evidence type="ECO:0000256" key="3">
    <source>
        <dbReference type="ARBA" id="ARBA00010871"/>
    </source>
</evidence>